<keyword evidence="1" id="KW-0175">Coiled coil</keyword>
<protein>
    <recommendedName>
        <fullName evidence="4">Chemotaxis protein</fullName>
    </recommendedName>
</protein>
<accession>C6CLI8</accession>
<dbReference type="InterPro" id="IPR025599">
    <property type="entry name" value="YjcZ"/>
</dbReference>
<dbReference type="EMBL" id="CP001655">
    <property type="protein sequence ID" value="ACT08491.1"/>
    <property type="molecule type" value="Genomic_DNA"/>
</dbReference>
<feature type="coiled-coil region" evidence="1">
    <location>
        <begin position="121"/>
        <end position="148"/>
    </location>
</feature>
<dbReference type="STRING" id="561229.Dd1591_3683"/>
<evidence type="ECO:0000256" key="1">
    <source>
        <dbReference type="SAM" id="Coils"/>
    </source>
</evidence>
<dbReference type="GeneID" id="45081722"/>
<evidence type="ECO:0000313" key="3">
    <source>
        <dbReference type="Proteomes" id="UP000002735"/>
    </source>
</evidence>
<evidence type="ECO:0008006" key="4">
    <source>
        <dbReference type="Google" id="ProtNLM"/>
    </source>
</evidence>
<dbReference type="KEGG" id="dze:Dd1591_3683"/>
<reference evidence="2 3" key="1">
    <citation type="submission" date="2009-06" db="EMBL/GenBank/DDBJ databases">
        <title>Complete sequence of Dickeya zeae Ech1591.</title>
        <authorList>
            <consortium name="US DOE Joint Genome Institute"/>
            <person name="Lucas S."/>
            <person name="Copeland A."/>
            <person name="Lapidus A."/>
            <person name="Glavina del Rio T."/>
            <person name="Tice H."/>
            <person name="Bruce D."/>
            <person name="Goodwin L."/>
            <person name="Pitluck S."/>
            <person name="Chertkov O."/>
            <person name="Brettin T."/>
            <person name="Detter J.C."/>
            <person name="Han C."/>
            <person name="Larimer F."/>
            <person name="Land M."/>
            <person name="Hauser L."/>
            <person name="Kyrpides N."/>
            <person name="Ovchinnikova G."/>
            <person name="Balakrishnan V."/>
            <person name="Glasner J."/>
            <person name="Perna N.T."/>
        </authorList>
    </citation>
    <scope>NUCLEOTIDE SEQUENCE [LARGE SCALE GENOMIC DNA]</scope>
    <source>
        <strain evidence="2 3">Ech1591</strain>
    </source>
</reference>
<organism evidence="2 3">
    <name type="scientific">Dickeya chrysanthemi (strain Ech1591)</name>
    <name type="common">Dickeya zeae (strain Ech1591)</name>
    <dbReference type="NCBI Taxonomy" id="561229"/>
    <lineage>
        <taxon>Bacteria</taxon>
        <taxon>Pseudomonadati</taxon>
        <taxon>Pseudomonadota</taxon>
        <taxon>Gammaproteobacteria</taxon>
        <taxon>Enterobacterales</taxon>
        <taxon>Pectobacteriaceae</taxon>
        <taxon>Dickeya</taxon>
    </lineage>
</organism>
<dbReference type="eggNOG" id="ENOG502ZB58">
    <property type="taxonomic scope" value="Bacteria"/>
</dbReference>
<dbReference type="OrthoDB" id="509040at2"/>
<dbReference type="Pfam" id="PF13990">
    <property type="entry name" value="YjcZ"/>
    <property type="match status" value="1"/>
</dbReference>
<dbReference type="AlphaFoldDB" id="C6CLI8"/>
<dbReference type="Proteomes" id="UP000002735">
    <property type="component" value="Chromosome"/>
</dbReference>
<sequence precursor="true">MTTQFQQNFPDNEVCQILTCLPEKFVVDFANGIHVTQDHLRAEKDRGFFQRMKEGLSGKASERQHAINASLAQGVEASLYWLTELTASLATTNYALTQVNDRVSSLVNDTAAIAHYSADTREQLLSLAEQVNKKMTHLEQQLNRVDLLQRGQLHLDQVFSWWGAGRYASLPLAGRCYVALEELRWGAFGDAVRHSETRQSTQLLDILRHKASVQLAQDNKSGISVRHDSQHWLAWQAGKVANNDWPEAINWVGDWCNQDSHPVVWSTTQVYDTLPLRMPRLSSAERIADSMVDEIFSKVVA</sequence>
<evidence type="ECO:0000313" key="2">
    <source>
        <dbReference type="EMBL" id="ACT08491.1"/>
    </source>
</evidence>
<dbReference type="HOGENOM" id="CLU_081244_0_0_6"/>
<name>C6CLI8_DICC1</name>
<proteinExistence type="predicted"/>
<gene>
    <name evidence="2" type="ordered locus">Dd1591_3683</name>
</gene>
<dbReference type="RefSeq" id="WP_015848006.1">
    <property type="nucleotide sequence ID" value="NC_012912.1"/>
</dbReference>